<dbReference type="EMBL" id="SLUN01000002">
    <property type="protein sequence ID" value="TCL76416.1"/>
    <property type="molecule type" value="Genomic_DNA"/>
</dbReference>
<protein>
    <recommendedName>
        <fullName evidence="3">Spore germination protein GerPA/GerPF</fullName>
    </recommendedName>
</protein>
<organism evidence="1 2">
    <name type="scientific">Hydrogenispora ethanolica</name>
    <dbReference type="NCBI Taxonomy" id="1082276"/>
    <lineage>
        <taxon>Bacteria</taxon>
        <taxon>Bacillati</taxon>
        <taxon>Bacillota</taxon>
        <taxon>Hydrogenispora</taxon>
    </lineage>
</organism>
<comment type="caution">
    <text evidence="1">The sequence shown here is derived from an EMBL/GenBank/DDBJ whole genome shotgun (WGS) entry which is preliminary data.</text>
</comment>
<sequence length="81" mass="8536">MAVFVNFGILVVNSIANNAGVFFGENAQQGWDSPTKSNQAVNIYGVGCCTVNNINVVCDPDLVDTPTFHSNCEGVSIVKAV</sequence>
<gene>
    <name evidence="1" type="ORF">EDC14_1002175</name>
</gene>
<keyword evidence="2" id="KW-1185">Reference proteome</keyword>
<dbReference type="OrthoDB" id="2943866at2"/>
<evidence type="ECO:0000313" key="2">
    <source>
        <dbReference type="Proteomes" id="UP000295008"/>
    </source>
</evidence>
<dbReference type="AlphaFoldDB" id="A0A4R1SA83"/>
<evidence type="ECO:0000313" key="1">
    <source>
        <dbReference type="EMBL" id="TCL76416.1"/>
    </source>
</evidence>
<dbReference type="RefSeq" id="WP_132012598.1">
    <property type="nucleotide sequence ID" value="NZ_SLUN01000002.1"/>
</dbReference>
<accession>A0A4R1SA83</accession>
<reference evidence="1 2" key="1">
    <citation type="submission" date="2019-03" db="EMBL/GenBank/DDBJ databases">
        <title>Genomic Encyclopedia of Type Strains, Phase IV (KMG-IV): sequencing the most valuable type-strain genomes for metagenomic binning, comparative biology and taxonomic classification.</title>
        <authorList>
            <person name="Goeker M."/>
        </authorList>
    </citation>
    <scope>NUCLEOTIDE SEQUENCE [LARGE SCALE GENOMIC DNA]</scope>
    <source>
        <strain evidence="1 2">LX-B</strain>
    </source>
</reference>
<dbReference type="Proteomes" id="UP000295008">
    <property type="component" value="Unassembled WGS sequence"/>
</dbReference>
<name>A0A4R1SA83_HYDET</name>
<proteinExistence type="predicted"/>
<evidence type="ECO:0008006" key="3">
    <source>
        <dbReference type="Google" id="ProtNLM"/>
    </source>
</evidence>